<feature type="signal peptide" evidence="2">
    <location>
        <begin position="1"/>
        <end position="24"/>
    </location>
</feature>
<feature type="transmembrane region" description="Helical" evidence="1">
    <location>
        <begin position="134"/>
        <end position="158"/>
    </location>
</feature>
<keyword evidence="4" id="KW-1185">Reference proteome</keyword>
<accession>A0A261Y7W4</accession>
<keyword evidence="1" id="KW-0472">Membrane</keyword>
<evidence type="ECO:0000256" key="1">
    <source>
        <dbReference type="SAM" id="Phobius"/>
    </source>
</evidence>
<gene>
    <name evidence="3" type="ORF">BZG36_00368</name>
</gene>
<dbReference type="Proteomes" id="UP000242875">
    <property type="component" value="Unassembled WGS sequence"/>
</dbReference>
<protein>
    <recommendedName>
        <fullName evidence="5">Autophagy-related protein</fullName>
    </recommendedName>
</protein>
<dbReference type="EMBL" id="MVBO01000002">
    <property type="protein sequence ID" value="OZJ06715.1"/>
    <property type="molecule type" value="Genomic_DNA"/>
</dbReference>
<sequence length="222" mass="23741">MACMQAYTVAALLCAAALILLVFANCGTTFSTSILQHFYFVRVDHGGDNILLGLYNSCTTSGVNAGTTCGKPVFLYDGVQDILSFISSKTSVSSTYHTLTKFGCLVGFAGILTVISFFFGGTTSQANTRNISNGMGAVASVIAGIGNLLALALLLYAYWETIAAIQTSGVSHSWGPSLYMVGIAGLFVLIAFGCYMSKCFGRRRATKDYDDTHANYNFQPYY</sequence>
<evidence type="ECO:0008006" key="5">
    <source>
        <dbReference type="Google" id="ProtNLM"/>
    </source>
</evidence>
<keyword evidence="1" id="KW-1133">Transmembrane helix</keyword>
<reference evidence="3 4" key="1">
    <citation type="journal article" date="2017" name="Mycologia">
        <title>Bifiguratus adelaidae, gen. et sp. nov., a new member of Mucoromycotina in endophytic and soil-dwelling habitats.</title>
        <authorList>
            <person name="Torres-Cruz T.J."/>
            <person name="Billingsley Tobias T.L."/>
            <person name="Almatruk M."/>
            <person name="Hesse C."/>
            <person name="Kuske C.R."/>
            <person name="Desiro A."/>
            <person name="Benucci G.M."/>
            <person name="Bonito G."/>
            <person name="Stajich J.E."/>
            <person name="Dunlap C."/>
            <person name="Arnold A.E."/>
            <person name="Porras-Alfaro A."/>
        </authorList>
    </citation>
    <scope>NUCLEOTIDE SEQUENCE [LARGE SCALE GENOMIC DNA]</scope>
    <source>
        <strain evidence="3 4">AZ0501</strain>
    </source>
</reference>
<evidence type="ECO:0000313" key="4">
    <source>
        <dbReference type="Proteomes" id="UP000242875"/>
    </source>
</evidence>
<name>A0A261Y7W4_9FUNG</name>
<feature type="transmembrane region" description="Helical" evidence="1">
    <location>
        <begin position="178"/>
        <end position="197"/>
    </location>
</feature>
<keyword evidence="1" id="KW-0812">Transmembrane</keyword>
<organism evidence="3 4">
    <name type="scientific">Bifiguratus adelaidae</name>
    <dbReference type="NCBI Taxonomy" id="1938954"/>
    <lineage>
        <taxon>Eukaryota</taxon>
        <taxon>Fungi</taxon>
        <taxon>Fungi incertae sedis</taxon>
        <taxon>Mucoromycota</taxon>
        <taxon>Mucoromycotina</taxon>
        <taxon>Endogonomycetes</taxon>
        <taxon>Endogonales</taxon>
        <taxon>Endogonales incertae sedis</taxon>
        <taxon>Bifiguratus</taxon>
    </lineage>
</organism>
<feature type="transmembrane region" description="Helical" evidence="1">
    <location>
        <begin position="99"/>
        <end position="122"/>
    </location>
</feature>
<dbReference type="Pfam" id="PF06687">
    <property type="entry name" value="SUR7"/>
    <property type="match status" value="1"/>
</dbReference>
<dbReference type="OrthoDB" id="2274012at2759"/>
<feature type="chain" id="PRO_5012469973" description="Autophagy-related protein" evidence="2">
    <location>
        <begin position="25"/>
        <end position="222"/>
    </location>
</feature>
<evidence type="ECO:0000313" key="3">
    <source>
        <dbReference type="EMBL" id="OZJ06715.1"/>
    </source>
</evidence>
<keyword evidence="2" id="KW-0732">Signal</keyword>
<comment type="caution">
    <text evidence="3">The sequence shown here is derived from an EMBL/GenBank/DDBJ whole genome shotgun (WGS) entry which is preliminary data.</text>
</comment>
<dbReference type="InterPro" id="IPR009571">
    <property type="entry name" value="SUR7/Rim9-like_fungi"/>
</dbReference>
<evidence type="ECO:0000256" key="2">
    <source>
        <dbReference type="SAM" id="SignalP"/>
    </source>
</evidence>
<proteinExistence type="predicted"/>
<dbReference type="GO" id="GO:0005886">
    <property type="term" value="C:plasma membrane"/>
    <property type="evidence" value="ECO:0007669"/>
    <property type="project" value="InterPro"/>
</dbReference>
<dbReference type="AlphaFoldDB" id="A0A261Y7W4"/>